<name>A0A920CMD4_9BACL</name>
<protein>
    <submittedName>
        <fullName evidence="2">Uncharacterized protein</fullName>
    </submittedName>
</protein>
<feature type="transmembrane region" description="Helical" evidence="1">
    <location>
        <begin position="39"/>
        <end position="58"/>
    </location>
</feature>
<evidence type="ECO:0000256" key="1">
    <source>
        <dbReference type="SAM" id="Phobius"/>
    </source>
</evidence>
<keyword evidence="1" id="KW-0812">Transmembrane</keyword>
<accession>A0A920CMD4</accession>
<evidence type="ECO:0000313" key="2">
    <source>
        <dbReference type="EMBL" id="GIO41967.1"/>
    </source>
</evidence>
<reference evidence="2" key="1">
    <citation type="submission" date="2021-03" db="EMBL/GenBank/DDBJ databases">
        <title>Antimicrobial resistance genes in bacteria isolated from Japanese honey, and their potential for conferring macrolide and lincosamide resistance in the American foulbrood pathogen Paenibacillus larvae.</title>
        <authorList>
            <person name="Okamoto M."/>
            <person name="Kumagai M."/>
            <person name="Kanamori H."/>
            <person name="Takamatsu D."/>
        </authorList>
    </citation>
    <scope>NUCLEOTIDE SEQUENCE</scope>
    <source>
        <strain evidence="2">J41TS4</strain>
    </source>
</reference>
<dbReference type="EMBL" id="BORS01000005">
    <property type="protein sequence ID" value="GIO41967.1"/>
    <property type="molecule type" value="Genomic_DNA"/>
</dbReference>
<gene>
    <name evidence="2" type="ORF">J41TS4_17250</name>
</gene>
<evidence type="ECO:0000313" key="3">
    <source>
        <dbReference type="Proteomes" id="UP000678895"/>
    </source>
</evidence>
<sequence length="68" mass="8362">MNIIPEKFRWVFWLNPNTAFFESYRNVIMYNESPNYVSLLIWDVISLFLIYVGLRIIYQFDRSYSKII</sequence>
<dbReference type="AlphaFoldDB" id="A0A920CMD4"/>
<keyword evidence="3" id="KW-1185">Reference proteome</keyword>
<proteinExistence type="predicted"/>
<comment type="caution">
    <text evidence="2">The sequence shown here is derived from an EMBL/GenBank/DDBJ whole genome shotgun (WGS) entry which is preliminary data.</text>
</comment>
<dbReference type="Proteomes" id="UP000678895">
    <property type="component" value="Unassembled WGS sequence"/>
</dbReference>
<organism evidence="2 3">
    <name type="scientific">Paenibacillus apis</name>
    <dbReference type="NCBI Taxonomy" id="1792174"/>
    <lineage>
        <taxon>Bacteria</taxon>
        <taxon>Bacillati</taxon>
        <taxon>Bacillota</taxon>
        <taxon>Bacilli</taxon>
        <taxon>Bacillales</taxon>
        <taxon>Paenibacillaceae</taxon>
        <taxon>Paenibacillus</taxon>
    </lineage>
</organism>
<keyword evidence="1" id="KW-1133">Transmembrane helix</keyword>
<keyword evidence="1" id="KW-0472">Membrane</keyword>